<keyword evidence="2" id="KW-1185">Reference proteome</keyword>
<organism evidence="1 2">
    <name type="scientific">Paenibacillus terrae</name>
    <dbReference type="NCBI Taxonomy" id="159743"/>
    <lineage>
        <taxon>Bacteria</taxon>
        <taxon>Bacillati</taxon>
        <taxon>Bacillota</taxon>
        <taxon>Bacilli</taxon>
        <taxon>Bacillales</taxon>
        <taxon>Paenibacillaceae</taxon>
        <taxon>Paenibacillus</taxon>
    </lineage>
</organism>
<dbReference type="PATRIC" id="fig|159743.3.peg.1014"/>
<reference evidence="1 2" key="1">
    <citation type="submission" date="2014-11" db="EMBL/GenBank/DDBJ databases">
        <title>Draft Genome Sequences of Paenibacillus polymyxa NRRL B-30509 and Paenibacillus terrae NRRL B-30644, Strains from a Poultry Environment that Produce Tridecaptin A and Paenicidins.</title>
        <authorList>
            <person name="van Belkum M.J."/>
            <person name="Lohans C.T."/>
            <person name="Vederas J.C."/>
        </authorList>
    </citation>
    <scope>NUCLEOTIDE SEQUENCE [LARGE SCALE GENOMIC DNA]</scope>
    <source>
        <strain evidence="1 2">NRRL B-30644</strain>
    </source>
</reference>
<protein>
    <submittedName>
        <fullName evidence="1">Uncharacterized protein</fullName>
    </submittedName>
</protein>
<dbReference type="AlphaFoldDB" id="A0A0D7X600"/>
<name>A0A0D7X600_9BACL</name>
<proteinExistence type="predicted"/>
<comment type="caution">
    <text evidence="1">The sequence shown here is derived from an EMBL/GenBank/DDBJ whole genome shotgun (WGS) entry which is preliminary data.</text>
</comment>
<dbReference type="EMBL" id="JTHP01000005">
    <property type="protein sequence ID" value="KJD46810.1"/>
    <property type="molecule type" value="Genomic_DNA"/>
</dbReference>
<dbReference type="Proteomes" id="UP000032534">
    <property type="component" value="Unassembled WGS sequence"/>
</dbReference>
<accession>A0A0D7X600</accession>
<dbReference type="OrthoDB" id="981992at2"/>
<dbReference type="RefSeq" id="WP_014279187.1">
    <property type="nucleotide sequence ID" value="NZ_JTHP01000005.1"/>
</dbReference>
<sequence>MARLLCKCGEYLSTVEAPNDVQLHVYTDKEWDDIINMGDLIDPLSIPDPKNEVWHCTNCGRIYVFNEDNTVKRIYSLEEDTEK</sequence>
<evidence type="ECO:0000313" key="1">
    <source>
        <dbReference type="EMBL" id="KJD46810.1"/>
    </source>
</evidence>
<gene>
    <name evidence="1" type="ORF">QD47_04720</name>
</gene>
<evidence type="ECO:0000313" key="2">
    <source>
        <dbReference type="Proteomes" id="UP000032534"/>
    </source>
</evidence>